<dbReference type="InParanoid" id="L0A965"/>
<dbReference type="Gene3D" id="1.10.8.60">
    <property type="match status" value="1"/>
</dbReference>
<dbReference type="GO" id="GO:0006260">
    <property type="term" value="P:DNA replication"/>
    <property type="evidence" value="ECO:0007669"/>
    <property type="project" value="UniProtKB-UniRule"/>
</dbReference>
<dbReference type="HAMAP" id="MF_01407">
    <property type="entry name" value="ORC1_type_DNA_replic_protein"/>
    <property type="match status" value="1"/>
</dbReference>
<dbReference type="GO" id="GO:0016887">
    <property type="term" value="F:ATP hydrolysis activity"/>
    <property type="evidence" value="ECO:0007669"/>
    <property type="project" value="InterPro"/>
</dbReference>
<dbReference type="NCBIfam" id="TIGR02928">
    <property type="entry name" value="orc1/cdc6 family replication initiation protein"/>
    <property type="match status" value="1"/>
</dbReference>
<keyword evidence="4 5" id="KW-0067">ATP-binding</keyword>
<feature type="domain" description="Cdc6 C-terminal" evidence="6">
    <location>
        <begin position="313"/>
        <end position="397"/>
    </location>
</feature>
<dbReference type="SUPFAM" id="SSF46785">
    <property type="entry name" value="Winged helix' DNA-binding domain"/>
    <property type="match status" value="1"/>
</dbReference>
<evidence type="ECO:0000256" key="4">
    <source>
        <dbReference type="ARBA" id="ARBA00022840"/>
    </source>
</evidence>
<keyword evidence="3 5" id="KW-0547">Nucleotide-binding</keyword>
<organism evidence="7 8">
    <name type="scientific">Caldisphaera lagunensis (strain DSM 15908 / JCM 11604 / ANMR 0165 / IC-154)</name>
    <dbReference type="NCBI Taxonomy" id="1056495"/>
    <lineage>
        <taxon>Archaea</taxon>
        <taxon>Thermoproteota</taxon>
        <taxon>Thermoprotei</taxon>
        <taxon>Acidilobales</taxon>
        <taxon>Caldisphaeraceae</taxon>
        <taxon>Caldisphaera</taxon>
    </lineage>
</organism>
<dbReference type="Gene3D" id="3.40.50.300">
    <property type="entry name" value="P-loop containing nucleotide triphosphate hydrolases"/>
    <property type="match status" value="1"/>
</dbReference>
<feature type="binding site" evidence="5">
    <location>
        <position position="212"/>
    </location>
    <ligand>
        <name>ATP</name>
        <dbReference type="ChEBI" id="CHEBI:30616"/>
    </ligand>
</feature>
<sequence length="414" mass="46586">MSGKIFTNRGVFDETYIPSTLLVRDSEANVLITRYLSRLGEGSGSTDVTVLYGSIGKVGIGKTTLAKYVSRVLSKKAEDKGINFKPVYINVYGASSLHQILSRIVSELEMNIPVRGNATIEVLKAISDFLYIKDAYALIILDEFQSLLMSSKLSDDEFYLLLRVYEEIPPKDNINRLNFMLVSQDFRILSYMKERIPQVESQIGFRVHLRPYSSDELKTIIEQRAIEGLYENSYNQDILNMIADYYGYNDIKGGEGSARKAILTLRMAAEIADAENSGRIEERHVREALSTNAVSNIPLDIIRALSLHELLILQSISNLLVAKGGWLTSGEVEDEYSHLSYAYGEEPRKHTQFYEYIKNLNNMGLIESKISGKGIRGKTTIIRLPLDIPAERLKEVLESILLDRIGGPKPEQGN</sequence>
<dbReference type="PANTHER" id="PTHR10763">
    <property type="entry name" value="CELL DIVISION CONTROL PROTEIN 6-RELATED"/>
    <property type="match status" value="1"/>
</dbReference>
<dbReference type="Proteomes" id="UP000010469">
    <property type="component" value="Chromosome"/>
</dbReference>
<keyword evidence="8" id="KW-1185">Reference proteome</keyword>
<dbReference type="InterPro" id="IPR055237">
    <property type="entry name" value="Cdc6_lid"/>
</dbReference>
<dbReference type="HOGENOM" id="CLU_025112_3_2_2"/>
<dbReference type="GO" id="GO:0005524">
    <property type="term" value="F:ATP binding"/>
    <property type="evidence" value="ECO:0007669"/>
    <property type="project" value="UniProtKB-UniRule"/>
</dbReference>
<evidence type="ECO:0000256" key="1">
    <source>
        <dbReference type="ARBA" id="ARBA00006184"/>
    </source>
</evidence>
<gene>
    <name evidence="7" type="ordered locus">Calag_0660</name>
</gene>
<dbReference type="KEGG" id="clg:Calag_0660"/>
<dbReference type="Pfam" id="PF22703">
    <property type="entry name" value="Cdc6_lid"/>
    <property type="match status" value="1"/>
</dbReference>
<dbReference type="Pfam" id="PF09079">
    <property type="entry name" value="WHD_Cdc6"/>
    <property type="match status" value="1"/>
</dbReference>
<dbReference type="InterPro" id="IPR014277">
    <property type="entry name" value="Orc1/Cdc6_arc"/>
</dbReference>
<comment type="similarity">
    <text evidence="1 5">Belongs to the CDC6/cdc18 family.</text>
</comment>
<evidence type="ECO:0000256" key="3">
    <source>
        <dbReference type="ARBA" id="ARBA00022741"/>
    </source>
</evidence>
<dbReference type="SMART" id="SM01074">
    <property type="entry name" value="Cdc6_C"/>
    <property type="match status" value="1"/>
</dbReference>
<dbReference type="OrthoDB" id="195574at2157"/>
<evidence type="ECO:0000313" key="7">
    <source>
        <dbReference type="EMBL" id="AFZ70411.1"/>
    </source>
</evidence>
<evidence type="ECO:0000313" key="8">
    <source>
        <dbReference type="Proteomes" id="UP000010469"/>
    </source>
</evidence>
<dbReference type="Pfam" id="PF13401">
    <property type="entry name" value="AAA_22"/>
    <property type="match status" value="1"/>
</dbReference>
<dbReference type="STRING" id="1056495.Calag_0660"/>
<dbReference type="AlphaFoldDB" id="L0A965"/>
<evidence type="ECO:0000256" key="2">
    <source>
        <dbReference type="ARBA" id="ARBA00022705"/>
    </source>
</evidence>
<dbReference type="InterPro" id="IPR049945">
    <property type="entry name" value="AAA_22"/>
</dbReference>
<proteinExistence type="inferred from homology"/>
<protein>
    <recommendedName>
        <fullName evidence="5">ORC1-type DNA replication protein</fullName>
    </recommendedName>
</protein>
<reference evidence="8" key="1">
    <citation type="submission" date="2012-03" db="EMBL/GenBank/DDBJ databases">
        <title>Complete genome of Caldisphaera lagunensis DSM 15908.</title>
        <authorList>
            <person name="Lucas S."/>
            <person name="Copeland A."/>
            <person name="Lapidus A."/>
            <person name="Glavina del Rio T."/>
            <person name="Dalin E."/>
            <person name="Tice H."/>
            <person name="Bruce D."/>
            <person name="Goodwin L."/>
            <person name="Pitluck S."/>
            <person name="Peters L."/>
            <person name="Mikhailova N."/>
            <person name="Teshima H."/>
            <person name="Kyrpides N."/>
            <person name="Mavromatis K."/>
            <person name="Ivanova N."/>
            <person name="Brettin T."/>
            <person name="Detter J.C."/>
            <person name="Han C."/>
            <person name="Larimer F."/>
            <person name="Land M."/>
            <person name="Hauser L."/>
            <person name="Markowitz V."/>
            <person name="Cheng J.-F."/>
            <person name="Hugenholtz P."/>
            <person name="Woyke T."/>
            <person name="Wu D."/>
            <person name="Spring S."/>
            <person name="Schroeder M."/>
            <person name="Brambilla E."/>
            <person name="Klenk H.-P."/>
            <person name="Eisen J.A."/>
        </authorList>
    </citation>
    <scope>NUCLEOTIDE SEQUENCE [LARGE SCALE GENOMIC DNA]</scope>
    <source>
        <strain evidence="8">DSM 15908 / JCM 11604 / IC-154</strain>
    </source>
</reference>
<accession>L0A965</accession>
<dbReference type="EMBL" id="CP003378">
    <property type="protein sequence ID" value="AFZ70411.1"/>
    <property type="molecule type" value="Genomic_DNA"/>
</dbReference>
<dbReference type="GeneID" id="14211920"/>
<dbReference type="InterPro" id="IPR015163">
    <property type="entry name" value="Cdc6_C"/>
</dbReference>
<dbReference type="RefSeq" id="WP_015232309.1">
    <property type="nucleotide sequence ID" value="NC_019791.1"/>
</dbReference>
<dbReference type="eggNOG" id="arCOG00467">
    <property type="taxonomic scope" value="Archaea"/>
</dbReference>
<dbReference type="CDD" id="cd08768">
    <property type="entry name" value="Cdc6_C"/>
    <property type="match status" value="1"/>
</dbReference>
<dbReference type="InterPro" id="IPR027417">
    <property type="entry name" value="P-loop_NTPase"/>
</dbReference>
<feature type="binding site" evidence="5">
    <location>
        <begin position="60"/>
        <end position="64"/>
    </location>
    <ligand>
        <name>ATP</name>
        <dbReference type="ChEBI" id="CHEBI:30616"/>
    </ligand>
</feature>
<dbReference type="SUPFAM" id="SSF52540">
    <property type="entry name" value="P-loop containing nucleoside triphosphate hydrolases"/>
    <property type="match status" value="1"/>
</dbReference>
<dbReference type="InterPro" id="IPR050311">
    <property type="entry name" value="ORC1/CDC6"/>
</dbReference>
<dbReference type="Gene3D" id="1.10.10.10">
    <property type="entry name" value="Winged helix-like DNA-binding domain superfamily/Winged helix DNA-binding domain"/>
    <property type="match status" value="1"/>
</dbReference>
<keyword evidence="2 5" id="KW-0235">DNA replication</keyword>
<dbReference type="PANTHER" id="PTHR10763:SF26">
    <property type="entry name" value="CELL DIVISION CONTROL PROTEIN 6 HOMOLOG"/>
    <property type="match status" value="1"/>
</dbReference>
<evidence type="ECO:0000259" key="6">
    <source>
        <dbReference type="SMART" id="SM01074"/>
    </source>
</evidence>
<dbReference type="InterPro" id="IPR036390">
    <property type="entry name" value="WH_DNA-bd_sf"/>
</dbReference>
<dbReference type="InterPro" id="IPR036388">
    <property type="entry name" value="WH-like_DNA-bd_sf"/>
</dbReference>
<dbReference type="FunCoup" id="L0A965">
    <property type="interactions" value="70"/>
</dbReference>
<feature type="binding site" evidence="5">
    <location>
        <position position="224"/>
    </location>
    <ligand>
        <name>ATP</name>
        <dbReference type="ChEBI" id="CHEBI:30616"/>
    </ligand>
</feature>
<name>L0A965_CALLD</name>
<comment type="function">
    <text evidence="5">Involved in regulation of DNA replication.</text>
</comment>
<evidence type="ECO:0000256" key="5">
    <source>
        <dbReference type="HAMAP-Rule" id="MF_01407"/>
    </source>
</evidence>